<dbReference type="Proteomes" id="UP001415857">
    <property type="component" value="Unassembled WGS sequence"/>
</dbReference>
<dbReference type="FunFam" id="1.25.40.10:FF:000344">
    <property type="entry name" value="Pentatricopeptide repeat-containing protein"/>
    <property type="match status" value="1"/>
</dbReference>
<evidence type="ECO:0000313" key="4">
    <source>
        <dbReference type="Proteomes" id="UP001415857"/>
    </source>
</evidence>
<dbReference type="EMBL" id="JBBPBK010000015">
    <property type="protein sequence ID" value="KAK9269108.1"/>
    <property type="molecule type" value="Genomic_DNA"/>
</dbReference>
<evidence type="ECO:0000313" key="3">
    <source>
        <dbReference type="EMBL" id="KAK9269108.1"/>
    </source>
</evidence>
<dbReference type="PROSITE" id="PS51375">
    <property type="entry name" value="PPR"/>
    <property type="match status" value="4"/>
</dbReference>
<dbReference type="GO" id="GO:0003723">
    <property type="term" value="F:RNA binding"/>
    <property type="evidence" value="ECO:0007669"/>
    <property type="project" value="InterPro"/>
</dbReference>
<dbReference type="FunFam" id="1.25.40.10:FF:000031">
    <property type="entry name" value="Pentatricopeptide repeat-containing protein mitochondrial"/>
    <property type="match status" value="1"/>
</dbReference>
<dbReference type="PANTHER" id="PTHR47926">
    <property type="entry name" value="PENTATRICOPEPTIDE REPEAT-CONTAINING PROTEIN"/>
    <property type="match status" value="1"/>
</dbReference>
<dbReference type="NCBIfam" id="TIGR00756">
    <property type="entry name" value="PPR"/>
    <property type="match status" value="3"/>
</dbReference>
<dbReference type="Pfam" id="PF01535">
    <property type="entry name" value="PPR"/>
    <property type="match status" value="2"/>
</dbReference>
<feature type="repeat" description="PPR" evidence="2">
    <location>
        <begin position="259"/>
        <end position="293"/>
    </location>
</feature>
<feature type="repeat" description="PPR" evidence="2">
    <location>
        <begin position="57"/>
        <end position="91"/>
    </location>
</feature>
<keyword evidence="4" id="KW-1185">Reference proteome</keyword>
<dbReference type="GO" id="GO:0009451">
    <property type="term" value="P:RNA modification"/>
    <property type="evidence" value="ECO:0007669"/>
    <property type="project" value="InterPro"/>
</dbReference>
<dbReference type="AlphaFoldDB" id="A0AAP0NAI5"/>
<evidence type="ECO:0000256" key="1">
    <source>
        <dbReference type="ARBA" id="ARBA00022737"/>
    </source>
</evidence>
<feature type="repeat" description="PPR" evidence="2">
    <location>
        <begin position="360"/>
        <end position="394"/>
    </location>
</feature>
<evidence type="ECO:0008006" key="5">
    <source>
        <dbReference type="Google" id="ProtNLM"/>
    </source>
</evidence>
<dbReference type="Gene3D" id="1.25.40.10">
    <property type="entry name" value="Tetratricopeptide repeat domain"/>
    <property type="match status" value="3"/>
</dbReference>
<proteinExistence type="predicted"/>
<accession>A0AAP0NAI5</accession>
<keyword evidence="1" id="KW-0677">Repeat</keyword>
<name>A0AAP0NAI5_LIQFO</name>
<dbReference type="InterPro" id="IPR046960">
    <property type="entry name" value="PPR_At4g14850-like_plant"/>
</dbReference>
<organism evidence="3 4">
    <name type="scientific">Liquidambar formosana</name>
    <name type="common">Formosan gum</name>
    <dbReference type="NCBI Taxonomy" id="63359"/>
    <lineage>
        <taxon>Eukaryota</taxon>
        <taxon>Viridiplantae</taxon>
        <taxon>Streptophyta</taxon>
        <taxon>Embryophyta</taxon>
        <taxon>Tracheophyta</taxon>
        <taxon>Spermatophyta</taxon>
        <taxon>Magnoliopsida</taxon>
        <taxon>eudicotyledons</taxon>
        <taxon>Gunneridae</taxon>
        <taxon>Pentapetalae</taxon>
        <taxon>Saxifragales</taxon>
        <taxon>Altingiaceae</taxon>
        <taxon>Liquidambar</taxon>
    </lineage>
</organism>
<gene>
    <name evidence="3" type="ORF">L1049_000877</name>
</gene>
<comment type="caution">
    <text evidence="3">The sequence shown here is derived from an EMBL/GenBank/DDBJ whole genome shotgun (WGS) entry which is preliminary data.</text>
</comment>
<protein>
    <recommendedName>
        <fullName evidence="5">Pentatricopeptide repeat-containing protein</fullName>
    </recommendedName>
</protein>
<dbReference type="InterPro" id="IPR002885">
    <property type="entry name" value="PPR_rpt"/>
</dbReference>
<reference evidence="3 4" key="1">
    <citation type="journal article" date="2024" name="Plant J.">
        <title>Genome sequences and population genomics reveal climatic adaptation and genomic divergence between two closely related sweetgum species.</title>
        <authorList>
            <person name="Xu W.Q."/>
            <person name="Ren C.Q."/>
            <person name="Zhang X.Y."/>
            <person name="Comes H.P."/>
            <person name="Liu X.H."/>
            <person name="Li Y.G."/>
            <person name="Kettle C.J."/>
            <person name="Jalonen R."/>
            <person name="Gaisberger H."/>
            <person name="Ma Y.Z."/>
            <person name="Qiu Y.X."/>
        </authorList>
    </citation>
    <scope>NUCLEOTIDE SEQUENCE [LARGE SCALE GENOMIC DNA]</scope>
    <source>
        <strain evidence="3">Hangzhou</strain>
    </source>
</reference>
<dbReference type="Pfam" id="PF13041">
    <property type="entry name" value="PPR_2"/>
    <property type="match status" value="2"/>
</dbReference>
<sequence>MEVLSSAQIQRFFKTEDPIKQTQHKHPHDPQISIRMAAKSGLFAAAHQTFDEIPISDTFAWNSLIQTHLTNGDSCRVVSTYHQMLVRGVRPDRHTLPRILTACRRLGTLSFGKQVHGQALKLGFSPDHYVITALMEMYGRLDGADMAKWVFDTSPKGNSVSWTLLARLYMMEDKPSLAIDMFNQMVEVGAEMDAMALATAVGACGLLKSLREGRNVHKIATKCGLEFDVLVSNSLLKMYIDCGSIKEARAVFDQMPSKDAISWTEMVRGYVKKGGFNEGLKLFRQMNMDGIKPDLLSISSILPACARVAAHKHGKEIHGYLLRNRIDLNLIVQNAVMDMYVKSGSIESASKIFAGMKEKDVISWTVMILGYSLHGQGELGVALFREMENSDIEMDQFTYAAVLHACCTARMVEEGRFYFNCIRAPKITDCALMVALLARSWTI</sequence>
<feature type="repeat" description="PPR" evidence="2">
    <location>
        <begin position="228"/>
        <end position="258"/>
    </location>
</feature>
<dbReference type="InterPro" id="IPR011990">
    <property type="entry name" value="TPR-like_helical_dom_sf"/>
</dbReference>
<evidence type="ECO:0000256" key="2">
    <source>
        <dbReference type="PROSITE-ProRule" id="PRU00708"/>
    </source>
</evidence>